<proteinExistence type="inferred from homology"/>
<organism evidence="3 4">
    <name type="scientific">Sphingopyxis panaciterrulae</name>
    <dbReference type="NCBI Taxonomy" id="462372"/>
    <lineage>
        <taxon>Bacteria</taxon>
        <taxon>Pseudomonadati</taxon>
        <taxon>Pseudomonadota</taxon>
        <taxon>Alphaproteobacteria</taxon>
        <taxon>Sphingomonadales</taxon>
        <taxon>Sphingomonadaceae</taxon>
        <taxon>Sphingopyxis</taxon>
    </lineage>
</organism>
<feature type="domain" description="Saccharopine dehydrogenase NADP binding" evidence="2">
    <location>
        <begin position="9"/>
        <end position="136"/>
    </location>
</feature>
<evidence type="ECO:0000313" key="4">
    <source>
        <dbReference type="Proteomes" id="UP000537161"/>
    </source>
</evidence>
<evidence type="ECO:0000313" key="3">
    <source>
        <dbReference type="EMBL" id="MBB5706009.1"/>
    </source>
</evidence>
<gene>
    <name evidence="3" type="ORF">FHR21_001353</name>
</gene>
<protein>
    <submittedName>
        <fullName evidence="3">Short subunit dehydrogenase-like uncharacterized protein</fullName>
    </submittedName>
</protein>
<dbReference type="Proteomes" id="UP000537161">
    <property type="component" value="Unassembled WGS sequence"/>
</dbReference>
<dbReference type="EMBL" id="JACIJH010000003">
    <property type="protein sequence ID" value="MBB5706009.1"/>
    <property type="molecule type" value="Genomic_DNA"/>
</dbReference>
<dbReference type="InterPro" id="IPR051276">
    <property type="entry name" value="Saccharopine_DH-like_oxidrdct"/>
</dbReference>
<dbReference type="Pfam" id="PF03435">
    <property type="entry name" value="Sacchrp_dh_NADP"/>
    <property type="match status" value="1"/>
</dbReference>
<evidence type="ECO:0000256" key="1">
    <source>
        <dbReference type="ARBA" id="ARBA00010591"/>
    </source>
</evidence>
<sequence length="390" mass="41288">MVDTREFDIIVYGATGFTGRLVAEYLAEHYAGRKDAPKWAMAGRSADKLAEVRDLIGAPADTPLVVADASDPASLDAMAARTRVVLTTVGPYQLYGDALVAACAKAGTAYADLCGEPGWMREMIDAHQDAAKASGARITFSCGFDSIPFDLGVLFLQAEAVKRHGKPAPRVKGRVRKMQGGASGGTIASLTETLKAVAKKPSLALLLKSSFALTPGFEGPHQPSGLVPEYDPATGTWTAPFVMAPINTKNVHRTNFLLGHPWGEDLVYDEMVMTTIGDAGKAMAEAMAKANPFGDAKLQPGEGPSKEQREKGFYDILFIGEYPDGSTVRASVQGDRDPGYGSTSKMLAETGMALLETKGEGGVWTPGALLGQALIDRLTANAGLTFRLED</sequence>
<comment type="caution">
    <text evidence="3">The sequence shown here is derived from an EMBL/GenBank/DDBJ whole genome shotgun (WGS) entry which is preliminary data.</text>
</comment>
<dbReference type="PANTHER" id="PTHR12286:SF5">
    <property type="entry name" value="SACCHAROPINE DEHYDROGENASE-LIKE OXIDOREDUCTASE"/>
    <property type="match status" value="1"/>
</dbReference>
<reference evidence="3 4" key="1">
    <citation type="submission" date="2020-08" db="EMBL/GenBank/DDBJ databases">
        <title>Genomic Encyclopedia of Type Strains, Phase IV (KMG-IV): sequencing the most valuable type-strain genomes for metagenomic binning, comparative biology and taxonomic classification.</title>
        <authorList>
            <person name="Goeker M."/>
        </authorList>
    </citation>
    <scope>NUCLEOTIDE SEQUENCE [LARGE SCALE GENOMIC DNA]</scope>
    <source>
        <strain evidence="3 4">DSM 27163</strain>
    </source>
</reference>
<dbReference type="InterPro" id="IPR005097">
    <property type="entry name" value="Sacchrp_dh_NADP-bd"/>
</dbReference>
<name>A0A7W9B526_9SPHN</name>
<dbReference type="InterPro" id="IPR036291">
    <property type="entry name" value="NAD(P)-bd_dom_sf"/>
</dbReference>
<dbReference type="Gene3D" id="3.40.50.720">
    <property type="entry name" value="NAD(P)-binding Rossmann-like Domain"/>
    <property type="match status" value="1"/>
</dbReference>
<dbReference type="RefSeq" id="WP_184096577.1">
    <property type="nucleotide sequence ID" value="NZ_JACIJH010000003.1"/>
</dbReference>
<dbReference type="GO" id="GO:0005886">
    <property type="term" value="C:plasma membrane"/>
    <property type="evidence" value="ECO:0007669"/>
    <property type="project" value="TreeGrafter"/>
</dbReference>
<accession>A0A7W9B526</accession>
<dbReference type="PANTHER" id="PTHR12286">
    <property type="entry name" value="SACCHAROPINE DEHYDROGENASE-LIKE OXIDOREDUCTASE"/>
    <property type="match status" value="1"/>
</dbReference>
<dbReference type="FunFam" id="3.40.50.720:FF:000413">
    <property type="entry name" value="Trans-acting enoyl reductase"/>
    <property type="match status" value="1"/>
</dbReference>
<keyword evidence="4" id="KW-1185">Reference proteome</keyword>
<dbReference type="AlphaFoldDB" id="A0A7W9B526"/>
<dbReference type="GO" id="GO:0009247">
    <property type="term" value="P:glycolipid biosynthetic process"/>
    <property type="evidence" value="ECO:0007669"/>
    <property type="project" value="TreeGrafter"/>
</dbReference>
<evidence type="ECO:0000259" key="2">
    <source>
        <dbReference type="Pfam" id="PF03435"/>
    </source>
</evidence>
<dbReference type="SUPFAM" id="SSF51735">
    <property type="entry name" value="NAD(P)-binding Rossmann-fold domains"/>
    <property type="match status" value="1"/>
</dbReference>
<comment type="similarity">
    <text evidence="1">Belongs to the saccharopine dehydrogenase family. Enoyl reductase subfamily.</text>
</comment>